<keyword evidence="1" id="KW-0677">Repeat</keyword>
<dbReference type="AlphaFoldDB" id="A0A914BEB1"/>
<dbReference type="PROSITE" id="PS50102">
    <property type="entry name" value="RRM"/>
    <property type="match status" value="1"/>
</dbReference>
<dbReference type="SMART" id="SM00360">
    <property type="entry name" value="RRM"/>
    <property type="match status" value="4"/>
</dbReference>
<dbReference type="InterPro" id="IPR055204">
    <property type="entry name" value="HNRNPL_RRM"/>
</dbReference>
<feature type="domain" description="RRM" evidence="5">
    <location>
        <begin position="49"/>
        <end position="126"/>
    </location>
</feature>
<proteinExistence type="predicted"/>
<feature type="compositionally biased region" description="Gly residues" evidence="4">
    <location>
        <begin position="316"/>
        <end position="333"/>
    </location>
</feature>
<evidence type="ECO:0000256" key="1">
    <source>
        <dbReference type="ARBA" id="ARBA00022737"/>
    </source>
</evidence>
<dbReference type="CTD" id="3191"/>
<dbReference type="Pfam" id="PF11835">
    <property type="entry name" value="RRM_8"/>
    <property type="match status" value="1"/>
</dbReference>
<evidence type="ECO:0000256" key="3">
    <source>
        <dbReference type="PROSITE-ProRule" id="PRU00176"/>
    </source>
</evidence>
<reference evidence="6" key="1">
    <citation type="submission" date="2022-11" db="UniProtKB">
        <authorList>
            <consortium name="EnsemblMetazoa"/>
        </authorList>
    </citation>
    <scope>IDENTIFICATION</scope>
</reference>
<dbReference type="InterPro" id="IPR000504">
    <property type="entry name" value="RRM_dom"/>
</dbReference>
<organism evidence="6 7">
    <name type="scientific">Patiria miniata</name>
    <name type="common">Bat star</name>
    <name type="synonym">Asterina miniata</name>
    <dbReference type="NCBI Taxonomy" id="46514"/>
    <lineage>
        <taxon>Eukaryota</taxon>
        <taxon>Metazoa</taxon>
        <taxon>Echinodermata</taxon>
        <taxon>Eleutherozoa</taxon>
        <taxon>Asterozoa</taxon>
        <taxon>Asteroidea</taxon>
        <taxon>Valvatacea</taxon>
        <taxon>Valvatida</taxon>
        <taxon>Asterinidae</taxon>
        <taxon>Patiria</taxon>
    </lineage>
</organism>
<dbReference type="Proteomes" id="UP000887568">
    <property type="component" value="Unplaced"/>
</dbReference>
<dbReference type="CDD" id="cd12694">
    <property type="entry name" value="RRM2_hnRNPL_like"/>
    <property type="match status" value="1"/>
</dbReference>
<dbReference type="SUPFAM" id="SSF54928">
    <property type="entry name" value="RNA-binding domain, RBD"/>
    <property type="match status" value="3"/>
</dbReference>
<dbReference type="CDD" id="cd12424">
    <property type="entry name" value="RRM3_hnRNPL_like"/>
    <property type="match status" value="1"/>
</dbReference>
<dbReference type="PANTHER" id="PTHR15592">
    <property type="entry name" value="MATRIN 3/NUCLEAR PROTEIN 220-RELATED"/>
    <property type="match status" value="1"/>
</dbReference>
<evidence type="ECO:0000313" key="6">
    <source>
        <dbReference type="EnsemblMetazoa" id="XP_038074414.1"/>
    </source>
</evidence>
<dbReference type="FunFam" id="3.30.70.330:FF:000072">
    <property type="entry name" value="heterogeneous nuclear ribonucleoprotein L isoform X1"/>
    <property type="match status" value="1"/>
</dbReference>
<feature type="region of interest" description="Disordered" evidence="4">
    <location>
        <begin position="20"/>
        <end position="39"/>
    </location>
</feature>
<dbReference type="InterPro" id="IPR021790">
    <property type="entry name" value="PTBP1-like_RRM2"/>
</dbReference>
<dbReference type="RefSeq" id="XP_038074414.1">
    <property type="nucleotide sequence ID" value="XM_038218486.1"/>
</dbReference>
<evidence type="ECO:0000313" key="7">
    <source>
        <dbReference type="Proteomes" id="UP000887568"/>
    </source>
</evidence>
<dbReference type="InterPro" id="IPR012677">
    <property type="entry name" value="Nucleotide-bd_a/b_plait_sf"/>
</dbReference>
<dbReference type="Pfam" id="PF00076">
    <property type="entry name" value="RRM_1"/>
    <property type="match status" value="1"/>
</dbReference>
<name>A0A914BEB1_PATMI</name>
<protein>
    <recommendedName>
        <fullName evidence="5">RRM domain-containing protein</fullName>
    </recommendedName>
</protein>
<dbReference type="Gene3D" id="3.30.70.330">
    <property type="match status" value="4"/>
</dbReference>
<dbReference type="OMA" id="VYNAQYP"/>
<dbReference type="CDD" id="cd12689">
    <property type="entry name" value="RRM1_hnRNPL_like"/>
    <property type="match status" value="1"/>
</dbReference>
<dbReference type="CDD" id="cd12427">
    <property type="entry name" value="RRM4_hnRNPL_like"/>
    <property type="match status" value="1"/>
</dbReference>
<feature type="compositionally biased region" description="Gly residues" evidence="4">
    <location>
        <begin position="286"/>
        <end position="298"/>
    </location>
</feature>
<evidence type="ECO:0000256" key="4">
    <source>
        <dbReference type="SAM" id="MobiDB-lite"/>
    </source>
</evidence>
<keyword evidence="2 3" id="KW-0694">RNA-binding</keyword>
<dbReference type="Pfam" id="PF22976">
    <property type="entry name" value="RRM_10"/>
    <property type="match status" value="1"/>
</dbReference>
<evidence type="ECO:0000256" key="2">
    <source>
        <dbReference type="ARBA" id="ARBA00022884"/>
    </source>
</evidence>
<sequence>MRSYRDMTCKMATFEGHATKRQRTEVGGRGVQSGTRDRFDDDHKLMTSKVVHVRGLSERVTDGDLVEALQFFGPISYVYMMTGKGQSLVEFEDIEAATACVDYTQNHSENVINVAGSPAVINFSTSKRIKRPGENAPDMPEEIPNAVILLTVHNPFYTINTDVIHTICKGFGEVLRIVIFRKNGIQSMVEFESIESATKAKKGLQGCDIYSGCCTLRVEFARTQTLTVYKNDHETWDYTNASLAPPSRGNALLDDPPPSTYNGPTKANSRRGGGGGGNPRFDSRGGPMGGGGGGGGPMRGPPPPQHYQDPHQGYGPPHGGGGGGGGGGAGRGGYQDHGEYPQQYGHMQDQQALQPLPPNAPSHGGIAMVYNIDLEKMNCERLFNILCPFGNVYKVKFMKSKPGTVMVDLGDAFAVSRAITNLSNIEFFGMTIQLGCSNQTFLNPPPGTWNLPDNTPSYMDFSKNRNNRFMNKEAAAKNRLQRPSHVLHFYNAHPESTEETIKQIFLNAGAAEPIAIKMFESKSERSVTGLVEWENRATAMEAMILANHTNMENPGGKYPYTFKLCFSNAPHAT</sequence>
<dbReference type="OrthoDB" id="302770at2759"/>
<feature type="compositionally biased region" description="Low complexity" evidence="4">
    <location>
        <begin position="306"/>
        <end position="315"/>
    </location>
</feature>
<dbReference type="GeneID" id="119742525"/>
<feature type="region of interest" description="Disordered" evidence="4">
    <location>
        <begin position="240"/>
        <end position="342"/>
    </location>
</feature>
<dbReference type="EnsemblMetazoa" id="XM_038218486.1">
    <property type="protein sequence ID" value="XP_038074414.1"/>
    <property type="gene ID" value="LOC119742525"/>
</dbReference>
<evidence type="ECO:0000259" key="5">
    <source>
        <dbReference type="PROSITE" id="PS50102"/>
    </source>
</evidence>
<accession>A0A914BEB1</accession>
<dbReference type="GO" id="GO:0003723">
    <property type="term" value="F:RNA binding"/>
    <property type="evidence" value="ECO:0007669"/>
    <property type="project" value="UniProtKB-UniRule"/>
</dbReference>
<keyword evidence="7" id="KW-1185">Reference proteome</keyword>
<dbReference type="Pfam" id="PF13893">
    <property type="entry name" value="RRM_5"/>
    <property type="match status" value="1"/>
</dbReference>
<dbReference type="InterPro" id="IPR035979">
    <property type="entry name" value="RBD_domain_sf"/>
</dbReference>